<evidence type="ECO:0000256" key="5">
    <source>
        <dbReference type="ARBA" id="ARBA00023136"/>
    </source>
</evidence>
<evidence type="ECO:0000313" key="10">
    <source>
        <dbReference type="Proteomes" id="UP000557566"/>
    </source>
</evidence>
<reference evidence="9 10" key="1">
    <citation type="journal article" date="2020" name="Genome Biol. Evol.">
        <title>A new high-quality draft genome assembly of the Chinese cordyceps Ophiocordyceps sinensis.</title>
        <authorList>
            <person name="Shu R."/>
            <person name="Zhang J."/>
            <person name="Meng Q."/>
            <person name="Zhang H."/>
            <person name="Zhou G."/>
            <person name="Li M."/>
            <person name="Wu P."/>
            <person name="Zhao Y."/>
            <person name="Chen C."/>
            <person name="Qin Q."/>
        </authorList>
    </citation>
    <scope>NUCLEOTIDE SEQUENCE [LARGE SCALE GENOMIC DNA]</scope>
    <source>
        <strain evidence="9 10">IOZ07</strain>
    </source>
</reference>
<feature type="transmembrane region" description="Helical" evidence="8">
    <location>
        <begin position="297"/>
        <end position="314"/>
    </location>
</feature>
<feature type="transmembrane region" description="Helical" evidence="8">
    <location>
        <begin position="224"/>
        <end position="246"/>
    </location>
</feature>
<evidence type="ECO:0000256" key="4">
    <source>
        <dbReference type="ARBA" id="ARBA00022989"/>
    </source>
</evidence>
<evidence type="ECO:0008006" key="11">
    <source>
        <dbReference type="Google" id="ProtNLM"/>
    </source>
</evidence>
<feature type="transmembrane region" description="Helical" evidence="8">
    <location>
        <begin position="167"/>
        <end position="186"/>
    </location>
</feature>
<keyword evidence="6" id="KW-0862">Zinc</keyword>
<accession>A0A8H4LV68</accession>
<comment type="similarity">
    <text evidence="2">Belongs to the ADIPOR family.</text>
</comment>
<gene>
    <name evidence="9" type="ORF">G6O67_006311</name>
</gene>
<feature type="transmembrane region" description="Helical" evidence="8">
    <location>
        <begin position="258"/>
        <end position="277"/>
    </location>
</feature>
<evidence type="ECO:0000256" key="7">
    <source>
        <dbReference type="SAM" id="MobiDB-lite"/>
    </source>
</evidence>
<feature type="transmembrane region" description="Helical" evidence="8">
    <location>
        <begin position="95"/>
        <end position="116"/>
    </location>
</feature>
<dbReference type="PANTHER" id="PTHR20855">
    <property type="entry name" value="ADIPOR/PROGESTIN RECEPTOR-RELATED"/>
    <property type="match status" value="1"/>
</dbReference>
<keyword evidence="5 8" id="KW-0472">Membrane</keyword>
<evidence type="ECO:0000256" key="3">
    <source>
        <dbReference type="ARBA" id="ARBA00022692"/>
    </source>
</evidence>
<dbReference type="GO" id="GO:0038023">
    <property type="term" value="F:signaling receptor activity"/>
    <property type="evidence" value="ECO:0007669"/>
    <property type="project" value="TreeGrafter"/>
</dbReference>
<feature type="binding site" evidence="6">
    <location>
        <position position="295"/>
    </location>
    <ligand>
        <name>Zn(2+)</name>
        <dbReference type="ChEBI" id="CHEBI:29105"/>
    </ligand>
</feature>
<keyword evidence="3 8" id="KW-0812">Transmembrane</keyword>
<dbReference type="GO" id="GO:0046872">
    <property type="term" value="F:metal ion binding"/>
    <property type="evidence" value="ECO:0007669"/>
    <property type="project" value="UniProtKB-KW"/>
</dbReference>
<organism evidence="9 10">
    <name type="scientific">Ophiocordyceps sinensis</name>
    <dbReference type="NCBI Taxonomy" id="72228"/>
    <lineage>
        <taxon>Eukaryota</taxon>
        <taxon>Fungi</taxon>
        <taxon>Dikarya</taxon>
        <taxon>Ascomycota</taxon>
        <taxon>Pezizomycotina</taxon>
        <taxon>Sordariomycetes</taxon>
        <taxon>Hypocreomycetidae</taxon>
        <taxon>Hypocreales</taxon>
        <taxon>Ophiocordycipitaceae</taxon>
        <taxon>Ophiocordyceps</taxon>
    </lineage>
</organism>
<dbReference type="AlphaFoldDB" id="A0A8H4LV68"/>
<dbReference type="InterPro" id="IPR004254">
    <property type="entry name" value="AdipoR/HlyIII-related"/>
</dbReference>
<dbReference type="PANTHER" id="PTHR20855:SF52">
    <property type="entry name" value="ADIPONECTIN RECEPTOR PROTEIN"/>
    <property type="match status" value="1"/>
</dbReference>
<sequence>MAMSQSRPQQSGTSQLQHLRQRRTSTTAIATEAIVHAVQTLEKRAESTLLVLWDELPTWRRDNAYIHSGYRNAARGSYARSLRSLFYLHNESVNIWSHLIGAVVAAAAAAYLYYAIRPRYASASLADLVVFSCFFGGAFLCLGMSATFHAFLDHSEEVARWGNKLDYTGIVALIMGSFVPVLYYGFFCQPALLSVYLSLISVLGVGCAGVSWAERFRSPAWRPYRAAMFIGLGTSGVVPVFHAIAVHGYQVVEDRTSISWVAIQGVLYIVGAVLYAIRWPERSFPGAFDIWGSSHQIFHVFVLLAAATHFYGMTKAFDHHHTVMGSQCPIE</sequence>
<evidence type="ECO:0000256" key="6">
    <source>
        <dbReference type="PIRSR" id="PIRSR604254-1"/>
    </source>
</evidence>
<feature type="transmembrane region" description="Helical" evidence="8">
    <location>
        <begin position="193"/>
        <end position="212"/>
    </location>
</feature>
<comment type="subcellular location">
    <subcellularLocation>
        <location evidence="1">Membrane</location>
        <topology evidence="1">Multi-pass membrane protein</topology>
    </subcellularLocation>
</comment>
<comment type="caution">
    <text evidence="9">The sequence shown here is derived from an EMBL/GenBank/DDBJ whole genome shotgun (WGS) entry which is preliminary data.</text>
</comment>
<dbReference type="Pfam" id="PF03006">
    <property type="entry name" value="HlyIII"/>
    <property type="match status" value="1"/>
</dbReference>
<keyword evidence="4 8" id="KW-1133">Transmembrane helix</keyword>
<dbReference type="GO" id="GO:0016020">
    <property type="term" value="C:membrane"/>
    <property type="evidence" value="ECO:0007669"/>
    <property type="project" value="UniProtKB-SubCell"/>
</dbReference>
<dbReference type="GO" id="GO:0006882">
    <property type="term" value="P:intracellular zinc ion homeostasis"/>
    <property type="evidence" value="ECO:0007669"/>
    <property type="project" value="TreeGrafter"/>
</dbReference>
<keyword evidence="6" id="KW-0479">Metal-binding</keyword>
<feature type="binding site" evidence="6">
    <location>
        <position position="299"/>
    </location>
    <ligand>
        <name>Zn(2+)</name>
        <dbReference type="ChEBI" id="CHEBI:29105"/>
    </ligand>
</feature>
<evidence type="ECO:0000256" key="1">
    <source>
        <dbReference type="ARBA" id="ARBA00004141"/>
    </source>
</evidence>
<feature type="region of interest" description="Disordered" evidence="7">
    <location>
        <begin position="1"/>
        <end position="21"/>
    </location>
</feature>
<proteinExistence type="inferred from homology"/>
<dbReference type="EMBL" id="JAAVMX010000007">
    <property type="protein sequence ID" value="KAF4506208.1"/>
    <property type="molecule type" value="Genomic_DNA"/>
</dbReference>
<name>A0A8H4LV68_9HYPO</name>
<dbReference type="OrthoDB" id="529367at2759"/>
<evidence type="ECO:0000313" key="9">
    <source>
        <dbReference type="EMBL" id="KAF4506208.1"/>
    </source>
</evidence>
<evidence type="ECO:0000256" key="2">
    <source>
        <dbReference type="ARBA" id="ARBA00007018"/>
    </source>
</evidence>
<evidence type="ECO:0000256" key="8">
    <source>
        <dbReference type="SAM" id="Phobius"/>
    </source>
</evidence>
<protein>
    <recommendedName>
        <fullName evidence="11">Hly-III-related protein</fullName>
    </recommendedName>
</protein>
<keyword evidence="10" id="KW-1185">Reference proteome</keyword>
<feature type="binding site" evidence="6">
    <location>
        <position position="149"/>
    </location>
    <ligand>
        <name>Zn(2+)</name>
        <dbReference type="ChEBI" id="CHEBI:29105"/>
    </ligand>
</feature>
<dbReference type="Proteomes" id="UP000557566">
    <property type="component" value="Unassembled WGS sequence"/>
</dbReference>
<feature type="transmembrane region" description="Helical" evidence="8">
    <location>
        <begin position="128"/>
        <end position="152"/>
    </location>
</feature>